<keyword evidence="2" id="KW-0812">Transmembrane</keyword>
<feature type="region of interest" description="Disordered" evidence="1">
    <location>
        <begin position="290"/>
        <end position="309"/>
    </location>
</feature>
<protein>
    <submittedName>
        <fullName evidence="4">Uncharacterized protein</fullName>
    </submittedName>
</protein>
<gene>
    <name evidence="4" type="ORF">GFD30_04690</name>
</gene>
<comment type="caution">
    <text evidence="4">The sequence shown here is derived from an EMBL/GenBank/DDBJ whole genome shotgun (WGS) entry which is preliminary data.</text>
</comment>
<evidence type="ECO:0000313" key="4">
    <source>
        <dbReference type="EMBL" id="MQM24879.1"/>
    </source>
</evidence>
<dbReference type="InterPro" id="IPR025574">
    <property type="entry name" value="Nucleoporin_FG_rpt"/>
</dbReference>
<dbReference type="RefSeq" id="WP_153024073.1">
    <property type="nucleotide sequence ID" value="NZ_WIAO01000004.1"/>
</dbReference>
<evidence type="ECO:0000256" key="1">
    <source>
        <dbReference type="SAM" id="MobiDB-lite"/>
    </source>
</evidence>
<feature type="compositionally biased region" description="Gly residues" evidence="1">
    <location>
        <begin position="601"/>
        <end position="611"/>
    </location>
</feature>
<accession>A0A6L5G5F4</accession>
<dbReference type="AlphaFoldDB" id="A0A6L5G5F4"/>
<sequence length="611" mass="62602">MRERRVGRRPLPARLVAGTAGVLVLAAAASPVYAQDEESGGEVVCSLHGTQAPAGIVPATDGDGWWIVAAGSEQDSTLSVDRVGEDCNTRPDDEVFIDQEPWDPQALALQEGGEFLWVGDIGEATDRDSITLNQIDLGDFSNNVSFSYVFPGDSREIGTFLLLTGKKPLFFSADEGEAALFSPPGENDPEGDTPLEEVGTVALPEGGSVSGAAVNADGTKVALRTEAAVYEWTVEGGDVVAALAGTPVTTPVADGGTPEGIVYDAEGNFITLASTDGEDGTFGTLTRYTPAAPPAAEEDAGGDEAAQPADEGKSLVDRILDLGFGTIVNILVVIAIIGLLVMVIGIVVIRKYRKENAEKDDDDGKEPGFAAEEGFARKDGFLADDDPVDLGIEAGHPDPDLSEVARGNVYGAAAARPEPSGNVYGAAPARPEPSGNVYGAGPARPEPSGNVYGGSPARPEPPSNVYGGSPARPEPPSNVYGGSPARPEPSGNVYGAGPRREPPAGGVYGGREEPQYGAFERGGHGSVYDSAGSPPGPGQSFGARPAPPEPSGSVYGGSPARPEPSGNVYGAGGPEAQQGSVYGAGNAERTPDADEGYWGPPEGGTTYGRGR</sequence>
<evidence type="ECO:0000313" key="5">
    <source>
        <dbReference type="Proteomes" id="UP000477750"/>
    </source>
</evidence>
<feature type="transmembrane region" description="Helical" evidence="2">
    <location>
        <begin position="322"/>
        <end position="349"/>
    </location>
</feature>
<evidence type="ECO:0000256" key="3">
    <source>
        <dbReference type="SAM" id="SignalP"/>
    </source>
</evidence>
<evidence type="ECO:0000256" key="2">
    <source>
        <dbReference type="SAM" id="Phobius"/>
    </source>
</evidence>
<dbReference type="EMBL" id="WIAO01000004">
    <property type="protein sequence ID" value="MQM24879.1"/>
    <property type="molecule type" value="Genomic_DNA"/>
</dbReference>
<dbReference type="Proteomes" id="UP000477750">
    <property type="component" value="Unassembled WGS sequence"/>
</dbReference>
<keyword evidence="5" id="KW-1185">Reference proteome</keyword>
<name>A0A6L5G5F4_9ACTN</name>
<feature type="region of interest" description="Disordered" evidence="1">
    <location>
        <begin position="357"/>
        <end position="382"/>
    </location>
</feature>
<feature type="region of interest" description="Disordered" evidence="1">
    <location>
        <begin position="415"/>
        <end position="611"/>
    </location>
</feature>
<feature type="chain" id="PRO_5026757845" evidence="3">
    <location>
        <begin position="35"/>
        <end position="611"/>
    </location>
</feature>
<dbReference type="SUPFAM" id="SSF75011">
    <property type="entry name" value="3-carboxy-cis,cis-mucoante lactonizing enzyme"/>
    <property type="match status" value="1"/>
</dbReference>
<proteinExistence type="predicted"/>
<reference evidence="4 5" key="1">
    <citation type="submission" date="2019-10" db="EMBL/GenBank/DDBJ databases">
        <title>Glycomyces albidus sp. nov., a novel actinomycete isolated from rhizosphere soil of wheat (Triticum aestivum L.).</title>
        <authorList>
            <person name="Qian L."/>
        </authorList>
    </citation>
    <scope>NUCLEOTIDE SEQUENCE [LARGE SCALE GENOMIC DNA]</scope>
    <source>
        <strain evidence="4 5">NEAU-7082</strain>
    </source>
</reference>
<keyword evidence="2" id="KW-0472">Membrane</keyword>
<feature type="signal peptide" evidence="3">
    <location>
        <begin position="1"/>
        <end position="34"/>
    </location>
</feature>
<dbReference type="Pfam" id="PF13634">
    <property type="entry name" value="Nucleoporin_FG"/>
    <property type="match status" value="2"/>
</dbReference>
<keyword evidence="3" id="KW-0732">Signal</keyword>
<organism evidence="4 5">
    <name type="scientific">Glycomyces albidus</name>
    <dbReference type="NCBI Taxonomy" id="2656774"/>
    <lineage>
        <taxon>Bacteria</taxon>
        <taxon>Bacillati</taxon>
        <taxon>Actinomycetota</taxon>
        <taxon>Actinomycetes</taxon>
        <taxon>Glycomycetales</taxon>
        <taxon>Glycomycetaceae</taxon>
        <taxon>Glycomyces</taxon>
    </lineage>
</organism>
<keyword evidence="2" id="KW-1133">Transmembrane helix</keyword>
<dbReference type="GO" id="GO:0032991">
    <property type="term" value="C:protein-containing complex"/>
    <property type="evidence" value="ECO:0007669"/>
    <property type="project" value="UniProtKB-ARBA"/>
</dbReference>